<dbReference type="Gene3D" id="1.10.510.10">
    <property type="entry name" value="Transferase(Phosphotransferase) domain 1"/>
    <property type="match status" value="1"/>
</dbReference>
<dbReference type="InterPro" id="IPR001680">
    <property type="entry name" value="WD40_rpt"/>
</dbReference>
<name>A0A199UU15_ANACO</name>
<dbReference type="Proteomes" id="UP000092600">
    <property type="component" value="Unassembled WGS sequence"/>
</dbReference>
<dbReference type="SUPFAM" id="SSF50978">
    <property type="entry name" value="WD40 repeat-like"/>
    <property type="match status" value="1"/>
</dbReference>
<feature type="region of interest" description="Disordered" evidence="2">
    <location>
        <begin position="344"/>
        <end position="377"/>
    </location>
</feature>
<dbReference type="Gene3D" id="2.130.10.10">
    <property type="entry name" value="YVTN repeat-like/Quinoprotein amine dehydrogenase"/>
    <property type="match status" value="1"/>
</dbReference>
<dbReference type="InterPro" id="IPR044715">
    <property type="entry name" value="WDR86-like"/>
</dbReference>
<dbReference type="SUPFAM" id="SSF56112">
    <property type="entry name" value="Protein kinase-like (PK-like)"/>
    <property type="match status" value="1"/>
</dbReference>
<keyword evidence="4" id="KW-0808">Transferase</keyword>
<dbReference type="PROSITE" id="PS50011">
    <property type="entry name" value="PROTEIN_KINASE_DOM"/>
    <property type="match status" value="1"/>
</dbReference>
<dbReference type="AlphaFoldDB" id="A0A199UU15"/>
<gene>
    <name evidence="4" type="ORF">ACMD2_25462</name>
</gene>
<keyword evidence="4" id="KW-0418">Kinase</keyword>
<evidence type="ECO:0000256" key="2">
    <source>
        <dbReference type="SAM" id="MobiDB-lite"/>
    </source>
</evidence>
<organism evidence="4 5">
    <name type="scientific">Ananas comosus</name>
    <name type="common">Pineapple</name>
    <name type="synonym">Ananas ananas</name>
    <dbReference type="NCBI Taxonomy" id="4615"/>
    <lineage>
        <taxon>Eukaryota</taxon>
        <taxon>Viridiplantae</taxon>
        <taxon>Streptophyta</taxon>
        <taxon>Embryophyta</taxon>
        <taxon>Tracheophyta</taxon>
        <taxon>Spermatophyta</taxon>
        <taxon>Magnoliopsida</taxon>
        <taxon>Liliopsida</taxon>
        <taxon>Poales</taxon>
        <taxon>Bromeliaceae</taxon>
        <taxon>Bromelioideae</taxon>
        <taxon>Ananas</taxon>
    </lineage>
</organism>
<proteinExistence type="predicted"/>
<dbReference type="PANTHER" id="PTHR44489">
    <property type="match status" value="1"/>
</dbReference>
<dbReference type="PROSITE" id="PS50294">
    <property type="entry name" value="WD_REPEATS_REGION"/>
    <property type="match status" value="1"/>
</dbReference>
<accession>A0A199UU15</accession>
<dbReference type="GO" id="GO:0005524">
    <property type="term" value="F:ATP binding"/>
    <property type="evidence" value="ECO:0007669"/>
    <property type="project" value="InterPro"/>
</dbReference>
<dbReference type="GO" id="GO:0004672">
    <property type="term" value="F:protein kinase activity"/>
    <property type="evidence" value="ECO:0007669"/>
    <property type="project" value="InterPro"/>
</dbReference>
<dbReference type="InterPro" id="IPR011009">
    <property type="entry name" value="Kinase-like_dom_sf"/>
</dbReference>
<dbReference type="InterPro" id="IPR000719">
    <property type="entry name" value="Prot_kinase_dom"/>
</dbReference>
<dbReference type="InterPro" id="IPR015943">
    <property type="entry name" value="WD40/YVTN_repeat-like_dom_sf"/>
</dbReference>
<feature type="compositionally biased region" description="Basic and acidic residues" evidence="2">
    <location>
        <begin position="353"/>
        <end position="371"/>
    </location>
</feature>
<dbReference type="Pfam" id="PF00400">
    <property type="entry name" value="WD40"/>
    <property type="match status" value="2"/>
</dbReference>
<dbReference type="PROSITE" id="PS50082">
    <property type="entry name" value="WD_REPEATS_2"/>
    <property type="match status" value="1"/>
</dbReference>
<evidence type="ECO:0000313" key="4">
    <source>
        <dbReference type="EMBL" id="OAY68259.1"/>
    </source>
</evidence>
<reference evidence="4 5" key="1">
    <citation type="journal article" date="2016" name="DNA Res.">
        <title>The draft genome of MD-2 pineapple using hybrid error correction of long reads.</title>
        <authorList>
            <person name="Redwan R.M."/>
            <person name="Saidin A."/>
            <person name="Kumar S.V."/>
        </authorList>
    </citation>
    <scope>NUCLEOTIDE SEQUENCE [LARGE SCALE GENOMIC DNA]</scope>
    <source>
        <strain evidence="5">cv. MD2</strain>
        <tissue evidence="4">Leaf</tissue>
    </source>
</reference>
<dbReference type="SMART" id="SM00220">
    <property type="entry name" value="S_TKc"/>
    <property type="match status" value="1"/>
</dbReference>
<sequence>SPPHFLPSPGLATPSSPPVSTSFSPIDLSRRCFVFFLIVSCNPWFCRDNQAVSLLPIKTSPFSSDSEQSEWFRPSYVTQVVEALDKLGDWARDELGFLIEASWKPRSGLCRVFGLWMDIEEEKSQLFLVSERFDLGMGDLMKEERKKFGLLRFGIIGLELCEAVMGLHSEGIVCGCLSLSCFCFDDYGHCLLDLSKVLLLCRRIWELNHTKTEELVAPEVLLLLHDKNHTKDRVVDGSVGYGLDVWSLACVLIMLLTCDAHLAVELNEGLIGLTEKGKREEFIELYDGWKKKVVDKVEELLVSREFESLVRMFDSCLSYQPESRPHVSDVWYCFQRENGNLSRDVSGTDLEESGEHGERDDYHHKEEKVHGESNNSINSGGFKSVTLQGHRDCVTGIAVGGGFLFSSLMTKLSMYTLVKYCLLRNQLSYANTLDFSHVQSLRGHEHRVMAILILDFAGQTLCASGDSGSGIFLWSVTIPLMQEPLRKWYEHNDWRYSGVHSLAFSGTGYLYTGSGDKSIKAWSMQDYSLQCTMTGHKSTVSSLVVADGVLYSGSWDGTIRLWWLSDHSPLSVLGDDNTPGSFSPILSLSAQSGWVISSYENGFIKIWRNDVLLRAEKIHNGSIYALQMDNNCFFTGGWDKLINIQELSENESEVDLRNIGSIVCDSFITSLLYWQGKLFVGLSNKEIKVYYYGSQ</sequence>
<comment type="caution">
    <text evidence="4">The sequence shown here is derived from an EMBL/GenBank/DDBJ whole genome shotgun (WGS) entry which is preliminary data.</text>
</comment>
<dbReference type="STRING" id="4615.A0A199UU15"/>
<dbReference type="EMBL" id="LSRQ01005013">
    <property type="protein sequence ID" value="OAY68259.1"/>
    <property type="molecule type" value="Genomic_DNA"/>
</dbReference>
<evidence type="ECO:0000256" key="1">
    <source>
        <dbReference type="PROSITE-ProRule" id="PRU00221"/>
    </source>
</evidence>
<feature type="repeat" description="WD" evidence="1">
    <location>
        <begin position="533"/>
        <end position="562"/>
    </location>
</feature>
<keyword evidence="1" id="KW-0853">WD repeat</keyword>
<protein>
    <submittedName>
        <fullName evidence="4">Myosin heavy chain kinase A</fullName>
    </submittedName>
</protein>
<dbReference type="SMART" id="SM00320">
    <property type="entry name" value="WD40"/>
    <property type="match status" value="5"/>
</dbReference>
<evidence type="ECO:0000259" key="3">
    <source>
        <dbReference type="PROSITE" id="PS50011"/>
    </source>
</evidence>
<feature type="domain" description="Protein kinase" evidence="3">
    <location>
        <begin position="1"/>
        <end position="341"/>
    </location>
</feature>
<dbReference type="InterPro" id="IPR036322">
    <property type="entry name" value="WD40_repeat_dom_sf"/>
</dbReference>
<evidence type="ECO:0000313" key="5">
    <source>
        <dbReference type="Proteomes" id="UP000092600"/>
    </source>
</evidence>
<dbReference type="PANTHER" id="PTHR44489:SF11">
    <property type="entry name" value="WD REPEAT DOMAIN 86"/>
    <property type="match status" value="1"/>
</dbReference>
<feature type="non-terminal residue" evidence="4">
    <location>
        <position position="1"/>
    </location>
</feature>